<accession>A0A1F2UNS4</accession>
<dbReference type="PANTHER" id="PTHR43434:SF16">
    <property type="entry name" value="BLL8046 PROTEIN"/>
    <property type="match status" value="1"/>
</dbReference>
<dbReference type="PRINTS" id="PR00413">
    <property type="entry name" value="HADHALOGNASE"/>
</dbReference>
<dbReference type="InterPro" id="IPR036412">
    <property type="entry name" value="HAD-like_sf"/>
</dbReference>
<comment type="caution">
    <text evidence="1">The sequence shown here is derived from an EMBL/GenBank/DDBJ whole genome shotgun (WGS) entry which is preliminary data.</text>
</comment>
<evidence type="ECO:0000313" key="1">
    <source>
        <dbReference type="EMBL" id="OFW32233.1"/>
    </source>
</evidence>
<protein>
    <recommendedName>
        <fullName evidence="3">HAD family hydrolase</fullName>
    </recommendedName>
</protein>
<sequence>MIRAFIFDVDGTLVDTRDIHTNAWKKALAEFGIELSAEAIQEQLGRRAVDIIQDFIPQDRPELRADVLEAKWRAFRDAYTDIEVFPKTKELFAYLHDKGIELALATSAKRQDAEFYVELLSVGPYLKAVVAAEDTEYSKPHPEIFLKAAALLGVAPEEAAVVGDSAHDIEAAVKAGMTPIGVLTGGNAVSILRSAGAERVYNDIENLYEHIKEIL</sequence>
<evidence type="ECO:0000313" key="2">
    <source>
        <dbReference type="Proteomes" id="UP000178086"/>
    </source>
</evidence>
<dbReference type="InterPro" id="IPR006439">
    <property type="entry name" value="HAD-SF_hydro_IA"/>
</dbReference>
<dbReference type="GO" id="GO:0006281">
    <property type="term" value="P:DNA repair"/>
    <property type="evidence" value="ECO:0007669"/>
    <property type="project" value="TreeGrafter"/>
</dbReference>
<proteinExistence type="predicted"/>
<reference evidence="1 2" key="1">
    <citation type="journal article" date="2016" name="Nat. Commun.">
        <title>Thousands of microbial genomes shed light on interconnected biogeochemical processes in an aquifer system.</title>
        <authorList>
            <person name="Anantharaman K."/>
            <person name="Brown C.T."/>
            <person name="Hug L.A."/>
            <person name="Sharon I."/>
            <person name="Castelle C.J."/>
            <person name="Probst A.J."/>
            <person name="Thomas B.C."/>
            <person name="Singh A."/>
            <person name="Wilkins M.J."/>
            <person name="Karaoz U."/>
            <person name="Brodie E.L."/>
            <person name="Williams K.H."/>
            <person name="Hubbard S.S."/>
            <person name="Banfield J.F."/>
        </authorList>
    </citation>
    <scope>NUCLEOTIDE SEQUENCE [LARGE SCALE GENOMIC DNA]</scope>
</reference>
<dbReference type="Gene3D" id="3.40.50.1000">
    <property type="entry name" value="HAD superfamily/HAD-like"/>
    <property type="match status" value="1"/>
</dbReference>
<dbReference type="InterPro" id="IPR023198">
    <property type="entry name" value="PGP-like_dom2"/>
</dbReference>
<dbReference type="Proteomes" id="UP000178086">
    <property type="component" value="Unassembled WGS sequence"/>
</dbReference>
<dbReference type="InterPro" id="IPR041492">
    <property type="entry name" value="HAD_2"/>
</dbReference>
<dbReference type="EMBL" id="MELI01000103">
    <property type="protein sequence ID" value="OFW32233.1"/>
    <property type="molecule type" value="Genomic_DNA"/>
</dbReference>
<organism evidence="1 2">
    <name type="scientific">Candidatus Aquicultor primus</name>
    <dbReference type="NCBI Taxonomy" id="1797195"/>
    <lineage>
        <taxon>Bacteria</taxon>
        <taxon>Bacillati</taxon>
        <taxon>Actinomycetota</taxon>
        <taxon>Candidatus Aquicultoria</taxon>
        <taxon>Candidatus Aquicultorales</taxon>
        <taxon>Candidatus Aquicultoraceae</taxon>
        <taxon>Candidatus Aquicultor</taxon>
    </lineage>
</organism>
<dbReference type="GO" id="GO:0005829">
    <property type="term" value="C:cytosol"/>
    <property type="evidence" value="ECO:0007669"/>
    <property type="project" value="TreeGrafter"/>
</dbReference>
<dbReference type="SUPFAM" id="SSF56784">
    <property type="entry name" value="HAD-like"/>
    <property type="match status" value="1"/>
</dbReference>
<dbReference type="GO" id="GO:0008967">
    <property type="term" value="F:phosphoglycolate phosphatase activity"/>
    <property type="evidence" value="ECO:0007669"/>
    <property type="project" value="TreeGrafter"/>
</dbReference>
<gene>
    <name evidence="1" type="ORF">A2074_05735</name>
</gene>
<dbReference type="PANTHER" id="PTHR43434">
    <property type="entry name" value="PHOSPHOGLYCOLATE PHOSPHATASE"/>
    <property type="match status" value="1"/>
</dbReference>
<dbReference type="SFLD" id="SFLDG01129">
    <property type="entry name" value="C1.5:_HAD__Beta-PGM__Phosphata"/>
    <property type="match status" value="1"/>
</dbReference>
<dbReference type="AlphaFoldDB" id="A0A1F2UNS4"/>
<dbReference type="InterPro" id="IPR023214">
    <property type="entry name" value="HAD_sf"/>
</dbReference>
<dbReference type="Gene3D" id="1.10.150.240">
    <property type="entry name" value="Putative phosphatase, domain 2"/>
    <property type="match status" value="1"/>
</dbReference>
<dbReference type="SFLD" id="SFLDG01135">
    <property type="entry name" value="C1.5.6:_HAD__Beta-PGM__Phospha"/>
    <property type="match status" value="1"/>
</dbReference>
<dbReference type="InterPro" id="IPR050155">
    <property type="entry name" value="HAD-like_hydrolase_sf"/>
</dbReference>
<dbReference type="Pfam" id="PF13419">
    <property type="entry name" value="HAD_2"/>
    <property type="match status" value="1"/>
</dbReference>
<name>A0A1F2UNS4_9ACTN</name>
<dbReference type="NCBIfam" id="TIGR01509">
    <property type="entry name" value="HAD-SF-IA-v3"/>
    <property type="match status" value="1"/>
</dbReference>
<dbReference type="NCBIfam" id="TIGR01549">
    <property type="entry name" value="HAD-SF-IA-v1"/>
    <property type="match status" value="1"/>
</dbReference>
<evidence type="ECO:0008006" key="3">
    <source>
        <dbReference type="Google" id="ProtNLM"/>
    </source>
</evidence>
<dbReference type="SFLD" id="SFLDS00003">
    <property type="entry name" value="Haloacid_Dehalogenase"/>
    <property type="match status" value="1"/>
</dbReference>